<keyword evidence="3" id="KW-1003">Cell membrane</keyword>
<dbReference type="AlphaFoldDB" id="A0A193GDE0"/>
<organism evidence="10 11">
    <name type="scientific">Bordetella flabilis</name>
    <dbReference type="NCBI Taxonomy" id="463014"/>
    <lineage>
        <taxon>Bacteria</taxon>
        <taxon>Pseudomonadati</taxon>
        <taxon>Pseudomonadota</taxon>
        <taxon>Betaproteobacteria</taxon>
        <taxon>Burkholderiales</taxon>
        <taxon>Alcaligenaceae</taxon>
        <taxon>Bordetella</taxon>
    </lineage>
</organism>
<dbReference type="PANTHER" id="PTHR11795">
    <property type="entry name" value="BRANCHED-CHAIN AMINO ACID TRANSPORT SYSTEM PERMEASE PROTEIN LIVH"/>
    <property type="match status" value="1"/>
</dbReference>
<dbReference type="OrthoDB" id="32289at2"/>
<evidence type="ECO:0000256" key="2">
    <source>
        <dbReference type="ARBA" id="ARBA00022448"/>
    </source>
</evidence>
<sequence>MDWTVLLGQATINGLIVGLLYLLMAVGFTLVFGVMRMVNFAHGEFYMLGAFAAYFFTTKAGVPFLPAVALTFVGAVAGGALLEWGVLQPFRRDELNGMIATIGLAMILQNLALIFFGPDPLSMPAVARGTVRFDKIVVPASRAYVVGFALLALALLYGFLRYAKAGRALRAVVEDFEIAAVQGIRSRIYYPLGFGLGVGLAAVAGALMAPLFSVSPFVGATPLLKAFIVVILGGLGSIPGAAVAGLTLGLVESYASLFLSGSSADMLIFVLVIAMLVVRPKGLLGRGEA</sequence>
<feature type="transmembrane region" description="Helical" evidence="9">
    <location>
        <begin position="45"/>
        <end position="62"/>
    </location>
</feature>
<feature type="transmembrane region" description="Helical" evidence="9">
    <location>
        <begin position="136"/>
        <end position="160"/>
    </location>
</feature>
<gene>
    <name evidence="10" type="ORF">BAU07_11415</name>
</gene>
<dbReference type="RefSeq" id="WP_066657500.1">
    <property type="nucleotide sequence ID" value="NZ_CBCSCL010000006.1"/>
</dbReference>
<keyword evidence="11" id="KW-1185">Reference proteome</keyword>
<accession>A0A193GDE0</accession>
<feature type="transmembrane region" description="Helical" evidence="9">
    <location>
        <begin position="68"/>
        <end position="87"/>
    </location>
</feature>
<evidence type="ECO:0000256" key="1">
    <source>
        <dbReference type="ARBA" id="ARBA00004651"/>
    </source>
</evidence>
<comment type="similarity">
    <text evidence="8">Belongs to the binding-protein-dependent transport system permease family. LivHM subfamily.</text>
</comment>
<evidence type="ECO:0000313" key="10">
    <source>
        <dbReference type="EMBL" id="ANN77633.1"/>
    </source>
</evidence>
<protein>
    <submittedName>
        <fullName evidence="10">ABC transporter permease</fullName>
    </submittedName>
</protein>
<dbReference type="KEGG" id="bfz:BAU07_11415"/>
<dbReference type="Proteomes" id="UP000091926">
    <property type="component" value="Chromosome"/>
</dbReference>
<keyword evidence="2" id="KW-0813">Transport</keyword>
<keyword evidence="6 9" id="KW-1133">Transmembrane helix</keyword>
<feature type="transmembrane region" description="Helical" evidence="9">
    <location>
        <begin position="226"/>
        <end position="250"/>
    </location>
</feature>
<dbReference type="STRING" id="463014.BAU07_11415"/>
<evidence type="ECO:0000256" key="9">
    <source>
        <dbReference type="SAM" id="Phobius"/>
    </source>
</evidence>
<keyword evidence="5" id="KW-0029">Amino-acid transport</keyword>
<keyword evidence="7 9" id="KW-0472">Membrane</keyword>
<dbReference type="GO" id="GO:0006865">
    <property type="term" value="P:amino acid transport"/>
    <property type="evidence" value="ECO:0007669"/>
    <property type="project" value="UniProtKB-KW"/>
</dbReference>
<dbReference type="Pfam" id="PF02653">
    <property type="entry name" value="BPD_transp_2"/>
    <property type="match status" value="1"/>
</dbReference>
<feature type="transmembrane region" description="Helical" evidence="9">
    <location>
        <begin position="12"/>
        <end position="33"/>
    </location>
</feature>
<evidence type="ECO:0000256" key="4">
    <source>
        <dbReference type="ARBA" id="ARBA00022692"/>
    </source>
</evidence>
<comment type="subcellular location">
    <subcellularLocation>
        <location evidence="1">Cell membrane</location>
        <topology evidence="1">Multi-pass membrane protein</topology>
    </subcellularLocation>
</comment>
<evidence type="ECO:0000256" key="8">
    <source>
        <dbReference type="ARBA" id="ARBA00037998"/>
    </source>
</evidence>
<feature type="transmembrane region" description="Helical" evidence="9">
    <location>
        <begin position="192"/>
        <end position="214"/>
    </location>
</feature>
<reference evidence="10 11" key="1">
    <citation type="submission" date="2016-06" db="EMBL/GenBank/DDBJ databases">
        <title>Complete genome sequences of Bordetella bronchialis and Bordetella flabilis.</title>
        <authorList>
            <person name="LiPuma J.J."/>
            <person name="Spilker T."/>
        </authorList>
    </citation>
    <scope>NUCLEOTIDE SEQUENCE [LARGE SCALE GENOMIC DNA]</scope>
    <source>
        <strain evidence="10 11">AU10664</strain>
    </source>
</reference>
<feature type="transmembrane region" description="Helical" evidence="9">
    <location>
        <begin position="99"/>
        <end position="116"/>
    </location>
</feature>
<name>A0A193GDE0_9BORD</name>
<evidence type="ECO:0000313" key="11">
    <source>
        <dbReference type="Proteomes" id="UP000091926"/>
    </source>
</evidence>
<keyword evidence="4 9" id="KW-0812">Transmembrane</keyword>
<evidence type="ECO:0000256" key="7">
    <source>
        <dbReference type="ARBA" id="ARBA00023136"/>
    </source>
</evidence>
<evidence type="ECO:0000256" key="3">
    <source>
        <dbReference type="ARBA" id="ARBA00022475"/>
    </source>
</evidence>
<dbReference type="GO" id="GO:0022857">
    <property type="term" value="F:transmembrane transporter activity"/>
    <property type="evidence" value="ECO:0007669"/>
    <property type="project" value="InterPro"/>
</dbReference>
<dbReference type="EMBL" id="CP016172">
    <property type="protein sequence ID" value="ANN77633.1"/>
    <property type="molecule type" value="Genomic_DNA"/>
</dbReference>
<feature type="transmembrane region" description="Helical" evidence="9">
    <location>
        <begin position="257"/>
        <end position="278"/>
    </location>
</feature>
<evidence type="ECO:0000256" key="5">
    <source>
        <dbReference type="ARBA" id="ARBA00022970"/>
    </source>
</evidence>
<dbReference type="InterPro" id="IPR001851">
    <property type="entry name" value="ABC_transp_permease"/>
</dbReference>
<dbReference type="GO" id="GO:0005886">
    <property type="term" value="C:plasma membrane"/>
    <property type="evidence" value="ECO:0007669"/>
    <property type="project" value="UniProtKB-SubCell"/>
</dbReference>
<evidence type="ECO:0000256" key="6">
    <source>
        <dbReference type="ARBA" id="ARBA00022989"/>
    </source>
</evidence>
<dbReference type="CDD" id="cd06582">
    <property type="entry name" value="TM_PBP1_LivH_like"/>
    <property type="match status" value="1"/>
</dbReference>
<dbReference type="PANTHER" id="PTHR11795:SF445">
    <property type="entry name" value="AMINO ACID ABC TRANSPORTER PERMEASE PROTEIN"/>
    <property type="match status" value="1"/>
</dbReference>
<dbReference type="InterPro" id="IPR052157">
    <property type="entry name" value="BCAA_transport_permease"/>
</dbReference>
<proteinExistence type="inferred from homology"/>